<keyword evidence="4 8" id="KW-0732">Signal</keyword>
<comment type="similarity">
    <text evidence="2">Belongs to the 'GDSL' lipolytic enzyme family.</text>
</comment>
<accession>A0AAW1XJC9</accession>
<feature type="signal peptide" evidence="8">
    <location>
        <begin position="1"/>
        <end position="26"/>
    </location>
</feature>
<dbReference type="InterPro" id="IPR035669">
    <property type="entry name" value="SGNH_plant_lipase-like"/>
</dbReference>
<evidence type="ECO:0000256" key="8">
    <source>
        <dbReference type="SAM" id="SignalP"/>
    </source>
</evidence>
<sequence length="358" mass="39407">MANETLEWFMVIVVLVVSISQSCVHGTPQVPCFFIFGDSLADNGNNNPLATLAKVNYSPYGIDYPGGLPTGRFTNGKTTVDILAQFLGFENPIPPFATSSRGPNIVKGLNYASGAAGIRAETGSNLGDHICLDQQLLNHQATIFRIGSILRTNRLQTLQYMKRCLYTVGMGNNDYINNYFMPQLYPTSRQYTPEQYAEVLISQYSRQILVTRKVALIGLGLIGCTPDAISKTNRTACVDELNSAAQLFNQKLVSLVDQLNTNLTDAKFIFVNSTGMSTGDPTSVGFKVLSVGCCPVNSIGQCVHSGTPCQNRNEYVFWDSFHPTEALNRITAFRTYTSIDPTDNYPMDISHLVQLDYL</sequence>
<dbReference type="GO" id="GO:0016788">
    <property type="term" value="F:hydrolase activity, acting on ester bonds"/>
    <property type="evidence" value="ECO:0007669"/>
    <property type="project" value="InterPro"/>
</dbReference>
<gene>
    <name evidence="9" type="ORF">M0R45_013507</name>
</gene>
<dbReference type="InterPro" id="IPR001087">
    <property type="entry name" value="GDSL"/>
</dbReference>
<keyword evidence="3" id="KW-0964">Secreted</keyword>
<dbReference type="InterPro" id="IPR051238">
    <property type="entry name" value="GDSL_esterase/lipase"/>
</dbReference>
<comment type="subcellular location">
    <subcellularLocation>
        <location evidence="1">Secreted</location>
    </subcellularLocation>
</comment>
<dbReference type="AlphaFoldDB" id="A0AAW1XJC9"/>
<evidence type="ECO:0000256" key="2">
    <source>
        <dbReference type="ARBA" id="ARBA00008668"/>
    </source>
</evidence>
<evidence type="ECO:0000313" key="9">
    <source>
        <dbReference type="EMBL" id="KAK9936679.1"/>
    </source>
</evidence>
<dbReference type="PANTHER" id="PTHR45650:SF75">
    <property type="entry name" value="GDSL-LIKE LIPASE_ACYLHYDROLASE"/>
    <property type="match status" value="1"/>
</dbReference>
<organism evidence="9 10">
    <name type="scientific">Rubus argutus</name>
    <name type="common">Southern blackberry</name>
    <dbReference type="NCBI Taxonomy" id="59490"/>
    <lineage>
        <taxon>Eukaryota</taxon>
        <taxon>Viridiplantae</taxon>
        <taxon>Streptophyta</taxon>
        <taxon>Embryophyta</taxon>
        <taxon>Tracheophyta</taxon>
        <taxon>Spermatophyta</taxon>
        <taxon>Magnoliopsida</taxon>
        <taxon>eudicotyledons</taxon>
        <taxon>Gunneridae</taxon>
        <taxon>Pentapetalae</taxon>
        <taxon>rosids</taxon>
        <taxon>fabids</taxon>
        <taxon>Rosales</taxon>
        <taxon>Rosaceae</taxon>
        <taxon>Rosoideae</taxon>
        <taxon>Rosoideae incertae sedis</taxon>
        <taxon>Rubus</taxon>
    </lineage>
</organism>
<dbReference type="Proteomes" id="UP001457282">
    <property type="component" value="Unassembled WGS sequence"/>
</dbReference>
<keyword evidence="5" id="KW-0378">Hydrolase</keyword>
<proteinExistence type="inferred from homology"/>
<dbReference type="EMBL" id="JBEDUW010000003">
    <property type="protein sequence ID" value="KAK9936679.1"/>
    <property type="molecule type" value="Genomic_DNA"/>
</dbReference>
<evidence type="ECO:0000256" key="5">
    <source>
        <dbReference type="ARBA" id="ARBA00022801"/>
    </source>
</evidence>
<evidence type="ECO:0000256" key="4">
    <source>
        <dbReference type="ARBA" id="ARBA00022729"/>
    </source>
</evidence>
<evidence type="ECO:0000313" key="10">
    <source>
        <dbReference type="Proteomes" id="UP001457282"/>
    </source>
</evidence>
<evidence type="ECO:0000256" key="6">
    <source>
        <dbReference type="ARBA" id="ARBA00022963"/>
    </source>
</evidence>
<evidence type="ECO:0000256" key="3">
    <source>
        <dbReference type="ARBA" id="ARBA00022525"/>
    </source>
</evidence>
<dbReference type="PANTHER" id="PTHR45650">
    <property type="entry name" value="GDSL-LIKE LIPASE/ACYLHYDROLASE-RELATED"/>
    <property type="match status" value="1"/>
</dbReference>
<comment type="caution">
    <text evidence="9">The sequence shown here is derived from an EMBL/GenBank/DDBJ whole genome shotgun (WGS) entry which is preliminary data.</text>
</comment>
<keyword evidence="7" id="KW-0443">Lipid metabolism</keyword>
<dbReference type="InterPro" id="IPR036514">
    <property type="entry name" value="SGNH_hydro_sf"/>
</dbReference>
<dbReference type="Gene3D" id="3.40.50.1110">
    <property type="entry name" value="SGNH hydrolase"/>
    <property type="match status" value="1"/>
</dbReference>
<name>A0AAW1XJC9_RUBAR</name>
<dbReference type="GO" id="GO:0016042">
    <property type="term" value="P:lipid catabolic process"/>
    <property type="evidence" value="ECO:0007669"/>
    <property type="project" value="UniProtKB-KW"/>
</dbReference>
<keyword evidence="10" id="KW-1185">Reference proteome</keyword>
<reference evidence="9 10" key="1">
    <citation type="journal article" date="2023" name="G3 (Bethesda)">
        <title>A chromosome-length genome assembly and annotation of blackberry (Rubus argutus, cv. 'Hillquist').</title>
        <authorList>
            <person name="Bruna T."/>
            <person name="Aryal R."/>
            <person name="Dudchenko O."/>
            <person name="Sargent D.J."/>
            <person name="Mead D."/>
            <person name="Buti M."/>
            <person name="Cavallini A."/>
            <person name="Hytonen T."/>
            <person name="Andres J."/>
            <person name="Pham M."/>
            <person name="Weisz D."/>
            <person name="Mascagni F."/>
            <person name="Usai G."/>
            <person name="Natali L."/>
            <person name="Bassil N."/>
            <person name="Fernandez G.E."/>
            <person name="Lomsadze A."/>
            <person name="Armour M."/>
            <person name="Olukolu B."/>
            <person name="Poorten T."/>
            <person name="Britton C."/>
            <person name="Davik J."/>
            <person name="Ashrafi H."/>
            <person name="Aiden E.L."/>
            <person name="Borodovsky M."/>
            <person name="Worthington M."/>
        </authorList>
    </citation>
    <scope>NUCLEOTIDE SEQUENCE [LARGE SCALE GENOMIC DNA]</scope>
    <source>
        <strain evidence="9">PI 553951</strain>
    </source>
</reference>
<protein>
    <submittedName>
        <fullName evidence="9">Uncharacterized protein</fullName>
    </submittedName>
</protein>
<feature type="chain" id="PRO_5043407878" evidence="8">
    <location>
        <begin position="27"/>
        <end position="358"/>
    </location>
</feature>
<dbReference type="SUPFAM" id="SSF52266">
    <property type="entry name" value="SGNH hydrolase"/>
    <property type="match status" value="1"/>
</dbReference>
<evidence type="ECO:0000256" key="7">
    <source>
        <dbReference type="ARBA" id="ARBA00023098"/>
    </source>
</evidence>
<keyword evidence="6" id="KW-0442">Lipid degradation</keyword>
<dbReference type="GO" id="GO:0005576">
    <property type="term" value="C:extracellular region"/>
    <property type="evidence" value="ECO:0007669"/>
    <property type="project" value="UniProtKB-SubCell"/>
</dbReference>
<dbReference type="Pfam" id="PF00657">
    <property type="entry name" value="Lipase_GDSL"/>
    <property type="match status" value="1"/>
</dbReference>
<dbReference type="CDD" id="cd01837">
    <property type="entry name" value="SGNH_plant_lipase_like"/>
    <property type="match status" value="1"/>
</dbReference>
<evidence type="ECO:0000256" key="1">
    <source>
        <dbReference type="ARBA" id="ARBA00004613"/>
    </source>
</evidence>